<dbReference type="AlphaFoldDB" id="A0A239HUF4"/>
<proteinExistence type="predicted"/>
<keyword evidence="2" id="KW-1185">Reference proteome</keyword>
<dbReference type="EMBL" id="FZOJ01000024">
    <property type="protein sequence ID" value="SNS84956.1"/>
    <property type="molecule type" value="Genomic_DNA"/>
</dbReference>
<sequence>MNNIYNFKAAFAQADITPDFQVELIGCYREDSKSQGVLHSLYAQVLILEFGGRNYCLIAIDSLGLTTTLSDELRSIVSKQLKTDISCVMLCFSHTHSAPTPLSPVNGERYFHLMCDRIQKCVIEAKKRLKPCKTGWAMTDTEIGENRREGCTMVDNRIGALKIADSATGCPLVVVLRITAHANILMSCNNKISSDYFGVAREKLQDCFLCPVILIQGAAGNIKPAGVEKILGGNIPDLDRISDILLNSAKQLHFNMTEVDNLHMYSKKFDYYSDVPSEEESKQIADDAKKSCGIDGSEWLRECERLRNSGVTKQVQEGKIQFFNLNGGCFCGIPDEIFCEISLEASKQAHAPYLFLNGYTNGCTGYLPHSQEWVKGGYETLYSYLQYYQFHGHVMPFQKDTADRLVKLVLSEWEHMHM</sequence>
<evidence type="ECO:0008006" key="3">
    <source>
        <dbReference type="Google" id="ProtNLM"/>
    </source>
</evidence>
<gene>
    <name evidence="1" type="ORF">SAMN05446037_10241</name>
</gene>
<protein>
    <recommendedName>
        <fullName evidence="3">Neutral/alkaline non-lysosomal ceramidase, N-terminal</fullName>
    </recommendedName>
</protein>
<dbReference type="OrthoDB" id="337762at2"/>
<evidence type="ECO:0000313" key="1">
    <source>
        <dbReference type="EMBL" id="SNS84956.1"/>
    </source>
</evidence>
<reference evidence="1 2" key="1">
    <citation type="submission" date="2017-06" db="EMBL/GenBank/DDBJ databases">
        <authorList>
            <person name="Kim H.J."/>
            <person name="Triplett B.A."/>
        </authorList>
    </citation>
    <scope>NUCLEOTIDE SEQUENCE [LARGE SCALE GENOMIC DNA]</scope>
    <source>
        <strain evidence="1 2">SCA</strain>
    </source>
</reference>
<name>A0A239HUF4_9FIRM</name>
<dbReference type="RefSeq" id="WP_089284345.1">
    <property type="nucleotide sequence ID" value="NZ_FZOJ01000024.1"/>
</dbReference>
<evidence type="ECO:0000313" key="2">
    <source>
        <dbReference type="Proteomes" id="UP000198304"/>
    </source>
</evidence>
<dbReference type="Proteomes" id="UP000198304">
    <property type="component" value="Unassembled WGS sequence"/>
</dbReference>
<organism evidence="1 2">
    <name type="scientific">Anaerovirgula multivorans</name>
    <dbReference type="NCBI Taxonomy" id="312168"/>
    <lineage>
        <taxon>Bacteria</taxon>
        <taxon>Bacillati</taxon>
        <taxon>Bacillota</taxon>
        <taxon>Clostridia</taxon>
        <taxon>Peptostreptococcales</taxon>
        <taxon>Natronincolaceae</taxon>
        <taxon>Anaerovirgula</taxon>
    </lineage>
</organism>
<accession>A0A239HUF4</accession>